<name>A0A8K0KEI8_LADFU</name>
<feature type="compositionally biased region" description="Polar residues" evidence="5">
    <location>
        <begin position="746"/>
        <end position="758"/>
    </location>
</feature>
<dbReference type="AlphaFoldDB" id="A0A8K0KEI8"/>
<organism evidence="7 8">
    <name type="scientific">Ladona fulva</name>
    <name type="common">Scarce chaser dragonfly</name>
    <name type="synonym">Libellula fulva</name>
    <dbReference type="NCBI Taxonomy" id="123851"/>
    <lineage>
        <taxon>Eukaryota</taxon>
        <taxon>Metazoa</taxon>
        <taxon>Ecdysozoa</taxon>
        <taxon>Arthropoda</taxon>
        <taxon>Hexapoda</taxon>
        <taxon>Insecta</taxon>
        <taxon>Pterygota</taxon>
        <taxon>Palaeoptera</taxon>
        <taxon>Odonata</taxon>
        <taxon>Epiprocta</taxon>
        <taxon>Anisoptera</taxon>
        <taxon>Libelluloidea</taxon>
        <taxon>Libellulidae</taxon>
        <taxon>Ladona</taxon>
    </lineage>
</organism>
<dbReference type="GO" id="GO:0016020">
    <property type="term" value="C:membrane"/>
    <property type="evidence" value="ECO:0007669"/>
    <property type="project" value="TreeGrafter"/>
</dbReference>
<evidence type="ECO:0000256" key="1">
    <source>
        <dbReference type="ARBA" id="ARBA00007471"/>
    </source>
</evidence>
<feature type="binding site" evidence="4">
    <location>
        <begin position="464"/>
        <end position="465"/>
    </location>
    <ligand>
        <name>substrate</name>
    </ligand>
</feature>
<dbReference type="GO" id="GO:0019903">
    <property type="term" value="F:protein phosphatase binding"/>
    <property type="evidence" value="ECO:0007669"/>
    <property type="project" value="TreeGrafter"/>
</dbReference>
<dbReference type="InterPro" id="IPR016130">
    <property type="entry name" value="Tyr_Pase_AS"/>
</dbReference>
<dbReference type="InterPro" id="IPR030564">
    <property type="entry name" value="Myotubularin"/>
</dbReference>
<dbReference type="SMART" id="SM00404">
    <property type="entry name" value="PTPc_motif"/>
    <property type="match status" value="1"/>
</dbReference>
<reference evidence="7" key="2">
    <citation type="submission" date="2017-10" db="EMBL/GenBank/DDBJ databases">
        <title>Ladona fulva Genome sequencing and assembly.</title>
        <authorList>
            <person name="Murali S."/>
            <person name="Richards S."/>
            <person name="Bandaranaike D."/>
            <person name="Bellair M."/>
            <person name="Blankenburg K."/>
            <person name="Chao H."/>
            <person name="Dinh H."/>
            <person name="Doddapaneni H."/>
            <person name="Dugan-Rocha S."/>
            <person name="Elkadiri S."/>
            <person name="Gnanaolivu R."/>
            <person name="Hernandez B."/>
            <person name="Skinner E."/>
            <person name="Javaid M."/>
            <person name="Lee S."/>
            <person name="Li M."/>
            <person name="Ming W."/>
            <person name="Munidasa M."/>
            <person name="Muniz J."/>
            <person name="Nguyen L."/>
            <person name="Hughes D."/>
            <person name="Osuji N."/>
            <person name="Pu L.-L."/>
            <person name="Puazo M."/>
            <person name="Qu C."/>
            <person name="Quiroz J."/>
            <person name="Raj R."/>
            <person name="Weissenberger G."/>
            <person name="Xin Y."/>
            <person name="Zou X."/>
            <person name="Han Y."/>
            <person name="Worley K."/>
            <person name="Muzny D."/>
            <person name="Gibbs R."/>
        </authorList>
    </citation>
    <scope>NUCLEOTIDE SEQUENCE</scope>
    <source>
        <strain evidence="7">Sampled in the wild</strain>
    </source>
</reference>
<gene>
    <name evidence="7" type="ORF">J437_LFUL013646</name>
</gene>
<dbReference type="InterPro" id="IPR029021">
    <property type="entry name" value="Prot-tyrosine_phosphatase-like"/>
</dbReference>
<evidence type="ECO:0000256" key="3">
    <source>
        <dbReference type="PIRSR" id="PIRSR630564-1"/>
    </source>
</evidence>
<dbReference type="PANTHER" id="PTHR10807">
    <property type="entry name" value="MYOTUBULARIN-RELATED"/>
    <property type="match status" value="1"/>
</dbReference>
<sequence length="1142" mass="124976">MDFAPIHMQQKPNAKVDSLSLDGTENPSLDETPTSALPAQHSPAYHRFDSMQSICHVRAAEAFPKRSLECEDEGLSVPFSPLCGEAVEYLGRTVDDTGGGEASGGGILALSNYRLHLSLRDGHFSIPLGLIDQVEVRDIFYLHIACKDARSFRCTFSTNEHCMEWYRRLVRALSPPKAIEDIFAFAFYAWSAEEGGEEVSQRLGRDSEFLDSTEHFQKSFRNEVERLGLDVHGVWRISQANIDYRLSPSYPRLLLVPACISDDTLESVARFRSARRIPAVVWRHMGNGAVIARCSQPEVGWLGWRSSEDEDLLKAISDACAFDQGQQQQQNQRIHSHILATSSAAAKSSSSITVTAAAQTNNYSASSESSATSSSSSAFVSSATNLPSPLVIPGSRELQGATTSAPPSPKDLADEPEASPMPKKVLIMDARSYTTAVANRARGGGCECPEYYPSCEIQFMNLANIHSIRKSFHGLRQLCATSAEQPNWYTLLEGTRWLQHMSGLLRAAVVAASAVDREARPVLVHCSDGWDRTPQIVALAELLLDPYYRTIQGFQVLCEREWLDFGHKFADRCGHAVATDDPNERCPVFLQWLDCVHQLHTQFPCSFEFSQSYLVKLAQHTYSCLFGTFLCNSAQERSNDRVWERSFSVWQFLKTGGGRPHHFRNYLYVPREQVLWPSCNVRDLVLWSEVYLGGGIGSSSSLMGRDGSRGPSSEISRAPLVGTSPPCSSAPILMGVRGGLEEAETESGNGDANGNLPKTRSYDDLIAGVETQSQPPQQQRRCSDPSILDGGKFNVLVNGVDDAKTTDQPSGSSFEGIEVSSDVQDNDNGLEMKVLTDHSTNSKEVLETQLQGQVNDSRGPSSSQPTPVPPEPPPCLSVEGSTDTLVAVDGTIPDTAAGTPPPPPPPPPVDDQQWGSEAGMPCKACAGRRRQPDVRMVSGGCERTSPLPQTTTTVVASGSTSRYSTPPFYSRTPSSGYPATPDEDGGTVEAVVHPEGDLYEAPELDLDGLAPVRSDLQGRLRQIFMEFTNKVEALQRELQTTRRALIQQVCHHCNHGPAERHDDTGSLPESVCSGGIGDRVASSSEVSWEAVEEREAGPTLWVPDHANKVEALQRELQTTRRALIQQVCHHCNHGPAERHDDT</sequence>
<dbReference type="SUPFAM" id="SSF52799">
    <property type="entry name" value="(Phosphotyrosine protein) phosphatases II"/>
    <property type="match status" value="1"/>
</dbReference>
<evidence type="ECO:0000259" key="6">
    <source>
        <dbReference type="PROSITE" id="PS51339"/>
    </source>
</evidence>
<feature type="region of interest" description="Disordered" evidence="5">
    <location>
        <begin position="801"/>
        <end position="827"/>
    </location>
</feature>
<evidence type="ECO:0000256" key="5">
    <source>
        <dbReference type="SAM" id="MobiDB-lite"/>
    </source>
</evidence>
<feature type="region of interest" description="Disordered" evidence="5">
    <location>
        <begin position="740"/>
        <end position="760"/>
    </location>
</feature>
<feature type="non-terminal residue" evidence="7">
    <location>
        <position position="1"/>
    </location>
</feature>
<keyword evidence="8" id="KW-1185">Reference proteome</keyword>
<dbReference type="PANTHER" id="PTHR10807:SF75">
    <property type="entry name" value="PHOSPHATIDYLINOSITOL-3-PHOSPHATE PHOSPHATASE"/>
    <property type="match status" value="1"/>
</dbReference>
<dbReference type="OrthoDB" id="271628at2759"/>
<feature type="region of interest" description="Disordered" evidence="5">
    <location>
        <begin position="702"/>
        <end position="722"/>
    </location>
</feature>
<feature type="compositionally biased region" description="Pro residues" evidence="5">
    <location>
        <begin position="866"/>
        <end position="875"/>
    </location>
</feature>
<dbReference type="InterPro" id="IPR010569">
    <property type="entry name" value="Myotubularin-like_Pase_dom"/>
</dbReference>
<feature type="compositionally biased region" description="Pro residues" evidence="5">
    <location>
        <begin position="899"/>
        <end position="909"/>
    </location>
</feature>
<feature type="region of interest" description="Disordered" evidence="5">
    <location>
        <begin position="849"/>
        <end position="984"/>
    </location>
</feature>
<keyword evidence="2" id="KW-0443">Lipid metabolism</keyword>
<feature type="region of interest" description="Disordered" evidence="5">
    <location>
        <begin position="390"/>
        <end position="420"/>
    </location>
</feature>
<protein>
    <recommendedName>
        <fullName evidence="6">Myotubularin phosphatase domain-containing protein</fullName>
    </recommendedName>
</protein>
<dbReference type="PROSITE" id="PS51339">
    <property type="entry name" value="PPASE_MYOTUBULARIN"/>
    <property type="match status" value="1"/>
</dbReference>
<dbReference type="EMBL" id="KZ308724">
    <property type="protein sequence ID" value="KAG8233522.1"/>
    <property type="molecule type" value="Genomic_DNA"/>
</dbReference>
<dbReference type="Proteomes" id="UP000792457">
    <property type="component" value="Unassembled WGS sequence"/>
</dbReference>
<evidence type="ECO:0000256" key="4">
    <source>
        <dbReference type="PIRSR" id="PIRSR630564-2"/>
    </source>
</evidence>
<dbReference type="GO" id="GO:0052629">
    <property type="term" value="F:phosphatidylinositol-3,5-bisphosphate 3-phosphatase activity"/>
    <property type="evidence" value="ECO:0007669"/>
    <property type="project" value="TreeGrafter"/>
</dbReference>
<accession>A0A8K0KEI8</accession>
<comment type="similarity">
    <text evidence="1">Belongs to the protein-tyrosine phosphatase family. Non-receptor class myotubularin subfamily.</text>
</comment>
<feature type="binding site" evidence="4">
    <location>
        <begin position="526"/>
        <end position="532"/>
    </location>
    <ligand>
        <name>substrate</name>
    </ligand>
</feature>
<evidence type="ECO:0000313" key="7">
    <source>
        <dbReference type="EMBL" id="KAG8233522.1"/>
    </source>
</evidence>
<dbReference type="InterPro" id="IPR003595">
    <property type="entry name" value="Tyr_Pase_cat"/>
</dbReference>
<comment type="caution">
    <text evidence="7">The sequence shown here is derived from an EMBL/GenBank/DDBJ whole genome shotgun (WGS) entry which is preliminary data.</text>
</comment>
<feature type="region of interest" description="Disordered" evidence="5">
    <location>
        <begin position="1"/>
        <end position="40"/>
    </location>
</feature>
<feature type="domain" description="Myotubularin phosphatase" evidence="6">
    <location>
        <begin position="214"/>
        <end position="691"/>
    </location>
</feature>
<evidence type="ECO:0000256" key="2">
    <source>
        <dbReference type="ARBA" id="ARBA00023098"/>
    </source>
</evidence>
<proteinExistence type="inferred from homology"/>
<feature type="active site" description="Phosphocysteine intermediate" evidence="3">
    <location>
        <position position="526"/>
    </location>
</feature>
<dbReference type="GO" id="GO:0046856">
    <property type="term" value="P:phosphatidylinositol dephosphorylation"/>
    <property type="evidence" value="ECO:0007669"/>
    <property type="project" value="TreeGrafter"/>
</dbReference>
<dbReference type="GO" id="GO:0004438">
    <property type="term" value="F:phosphatidylinositol-3-phosphate phosphatase activity"/>
    <property type="evidence" value="ECO:0007669"/>
    <property type="project" value="TreeGrafter"/>
</dbReference>
<dbReference type="GO" id="GO:0010506">
    <property type="term" value="P:regulation of autophagy"/>
    <property type="evidence" value="ECO:0007669"/>
    <property type="project" value="TreeGrafter"/>
</dbReference>
<evidence type="ECO:0000313" key="8">
    <source>
        <dbReference type="Proteomes" id="UP000792457"/>
    </source>
</evidence>
<feature type="compositionally biased region" description="Polar residues" evidence="5">
    <location>
        <begin position="21"/>
        <end position="37"/>
    </location>
</feature>
<feature type="compositionally biased region" description="Polar residues" evidence="5">
    <location>
        <begin position="849"/>
        <end position="859"/>
    </location>
</feature>
<dbReference type="PROSITE" id="PS00383">
    <property type="entry name" value="TYR_PHOSPHATASE_1"/>
    <property type="match status" value="1"/>
</dbReference>
<dbReference type="GO" id="GO:0005737">
    <property type="term" value="C:cytoplasm"/>
    <property type="evidence" value="ECO:0007669"/>
    <property type="project" value="TreeGrafter"/>
</dbReference>
<dbReference type="SUPFAM" id="SSF50729">
    <property type="entry name" value="PH domain-like"/>
    <property type="match status" value="1"/>
</dbReference>
<dbReference type="Pfam" id="PF06602">
    <property type="entry name" value="Myotub-related"/>
    <property type="match status" value="1"/>
</dbReference>
<reference evidence="7" key="1">
    <citation type="submission" date="2013-04" db="EMBL/GenBank/DDBJ databases">
        <authorList>
            <person name="Qu J."/>
            <person name="Murali S.C."/>
            <person name="Bandaranaike D."/>
            <person name="Bellair M."/>
            <person name="Blankenburg K."/>
            <person name="Chao H."/>
            <person name="Dinh H."/>
            <person name="Doddapaneni H."/>
            <person name="Downs B."/>
            <person name="Dugan-Rocha S."/>
            <person name="Elkadiri S."/>
            <person name="Gnanaolivu R.D."/>
            <person name="Hernandez B."/>
            <person name="Javaid M."/>
            <person name="Jayaseelan J.C."/>
            <person name="Lee S."/>
            <person name="Li M."/>
            <person name="Ming W."/>
            <person name="Munidasa M."/>
            <person name="Muniz J."/>
            <person name="Nguyen L."/>
            <person name="Ongeri F."/>
            <person name="Osuji N."/>
            <person name="Pu L.-L."/>
            <person name="Puazo M."/>
            <person name="Qu C."/>
            <person name="Quiroz J."/>
            <person name="Raj R."/>
            <person name="Weissenberger G."/>
            <person name="Xin Y."/>
            <person name="Zou X."/>
            <person name="Han Y."/>
            <person name="Richards S."/>
            <person name="Worley K."/>
            <person name="Muzny D."/>
            <person name="Gibbs R."/>
        </authorList>
    </citation>
    <scope>NUCLEOTIDE SEQUENCE</scope>
    <source>
        <strain evidence="7">Sampled in the wild</strain>
    </source>
</reference>
<feature type="compositionally biased region" description="Low complexity" evidence="5">
    <location>
        <begin position="950"/>
        <end position="961"/>
    </location>
</feature>